<dbReference type="EMBL" id="JAAVJC010000002">
    <property type="protein sequence ID" value="NJQ13535.1"/>
    <property type="molecule type" value="Genomic_DNA"/>
</dbReference>
<organism evidence="2 3">
    <name type="scientific">Streptomyces bohaiensis</name>
    <dbReference type="NCBI Taxonomy" id="1431344"/>
    <lineage>
        <taxon>Bacteria</taxon>
        <taxon>Bacillati</taxon>
        <taxon>Actinomycetota</taxon>
        <taxon>Actinomycetes</taxon>
        <taxon>Kitasatosporales</taxon>
        <taxon>Streptomycetaceae</taxon>
        <taxon>Streptomyces</taxon>
    </lineage>
</organism>
<dbReference type="RefSeq" id="WP_168086369.1">
    <property type="nucleotide sequence ID" value="NZ_BHZH01000178.1"/>
</dbReference>
<accession>A0ABX1C6C5</accession>
<feature type="compositionally biased region" description="Pro residues" evidence="1">
    <location>
        <begin position="9"/>
        <end position="18"/>
    </location>
</feature>
<protein>
    <submittedName>
        <fullName evidence="2">Uncharacterized protein</fullName>
    </submittedName>
</protein>
<gene>
    <name evidence="2" type="ORF">HCN52_00860</name>
</gene>
<sequence>MASTRATVPEPPPHPPSQPAAVVSCHGGCGATTLARLLPAREVQRDGLGVGNVPLVLVARGTAYGLLWATKGVAMAHQYIERGWLTTPPVLALVADSTLREPATVRARVRLIEDRLQAVVRLPYVPDWRDTDDPLSLPAPKSLAGPVQQLRAAIATNAPTVPMEVPV</sequence>
<feature type="region of interest" description="Disordered" evidence="1">
    <location>
        <begin position="1"/>
        <end position="21"/>
    </location>
</feature>
<comment type="caution">
    <text evidence="2">The sequence shown here is derived from an EMBL/GenBank/DDBJ whole genome shotgun (WGS) entry which is preliminary data.</text>
</comment>
<keyword evidence="3" id="KW-1185">Reference proteome</keyword>
<evidence type="ECO:0000313" key="3">
    <source>
        <dbReference type="Proteomes" id="UP000727056"/>
    </source>
</evidence>
<reference evidence="2 3" key="1">
    <citation type="submission" date="2020-03" db="EMBL/GenBank/DDBJ databases">
        <title>Draft genome of Streptomyces sp. ventii, isolated from the Axial Seamount in the Pacific Ocean, and resequencing of the two type strains Streptomyces lonarensis strain NCL 716 and Streptomyces bohaiensis strain 11A07.</title>
        <authorList>
            <person name="Loughran R.M."/>
            <person name="Pfannmuller K.M."/>
            <person name="Wasson B.J."/>
            <person name="Deadmond M.C."/>
            <person name="Paddock B.E."/>
            <person name="Koyack M.J."/>
            <person name="Gallegos D.A."/>
            <person name="Mitchell E.A."/>
            <person name="Ushijima B."/>
            <person name="Saw J.H."/>
            <person name="Mcphail K.L."/>
            <person name="Videau P."/>
        </authorList>
    </citation>
    <scope>NUCLEOTIDE SEQUENCE [LARGE SCALE GENOMIC DNA]</scope>
    <source>
        <strain evidence="2 3">11A07</strain>
    </source>
</reference>
<dbReference type="PROSITE" id="PS51257">
    <property type="entry name" value="PROKAR_LIPOPROTEIN"/>
    <property type="match status" value="1"/>
</dbReference>
<evidence type="ECO:0000313" key="2">
    <source>
        <dbReference type="EMBL" id="NJQ13535.1"/>
    </source>
</evidence>
<dbReference type="Proteomes" id="UP000727056">
    <property type="component" value="Unassembled WGS sequence"/>
</dbReference>
<proteinExistence type="predicted"/>
<evidence type="ECO:0000256" key="1">
    <source>
        <dbReference type="SAM" id="MobiDB-lite"/>
    </source>
</evidence>
<name>A0ABX1C6C5_9ACTN</name>